<dbReference type="Gene3D" id="3.30.559.10">
    <property type="entry name" value="Chloramphenicol acetyltransferase-like domain"/>
    <property type="match status" value="2"/>
</dbReference>
<protein>
    <submittedName>
        <fullName evidence="4">Uncharacterized protein</fullName>
    </submittedName>
</protein>
<keyword evidence="3" id="KW-0012">Acyltransferase</keyword>
<comment type="similarity">
    <text evidence="1">Belongs to the plant acyltransferase family.</text>
</comment>
<accession>A0A6A6KUX8</accession>
<dbReference type="GO" id="GO:0016746">
    <property type="term" value="F:acyltransferase activity"/>
    <property type="evidence" value="ECO:0007669"/>
    <property type="project" value="UniProtKB-KW"/>
</dbReference>
<comment type="caution">
    <text evidence="4">The sequence shown here is derived from an EMBL/GenBank/DDBJ whole genome shotgun (WGS) entry which is preliminary data.</text>
</comment>
<keyword evidence="5" id="KW-1185">Reference proteome</keyword>
<name>A0A6A6KUX8_HEVBR</name>
<dbReference type="PANTHER" id="PTHR31623">
    <property type="entry name" value="F21J9.9"/>
    <property type="match status" value="1"/>
</dbReference>
<dbReference type="Proteomes" id="UP000467840">
    <property type="component" value="Chromosome 13"/>
</dbReference>
<evidence type="ECO:0000313" key="4">
    <source>
        <dbReference type="EMBL" id="KAF2292830.1"/>
    </source>
</evidence>
<reference evidence="4 5" key="1">
    <citation type="journal article" date="2020" name="Mol. Plant">
        <title>The Chromosome-Based Rubber Tree Genome Provides New Insights into Spurge Genome Evolution and Rubber Biosynthesis.</title>
        <authorList>
            <person name="Liu J."/>
            <person name="Shi C."/>
            <person name="Shi C.C."/>
            <person name="Li W."/>
            <person name="Zhang Q.J."/>
            <person name="Zhang Y."/>
            <person name="Li K."/>
            <person name="Lu H.F."/>
            <person name="Shi C."/>
            <person name="Zhu S.T."/>
            <person name="Xiao Z.Y."/>
            <person name="Nan H."/>
            <person name="Yue Y."/>
            <person name="Zhu X.G."/>
            <person name="Wu Y."/>
            <person name="Hong X.N."/>
            <person name="Fan G.Y."/>
            <person name="Tong Y."/>
            <person name="Zhang D."/>
            <person name="Mao C.L."/>
            <person name="Liu Y.L."/>
            <person name="Hao S.J."/>
            <person name="Liu W.Q."/>
            <person name="Lv M.Q."/>
            <person name="Zhang H.B."/>
            <person name="Liu Y."/>
            <person name="Hu-Tang G.R."/>
            <person name="Wang J.P."/>
            <person name="Wang J.H."/>
            <person name="Sun Y.H."/>
            <person name="Ni S.B."/>
            <person name="Chen W.B."/>
            <person name="Zhang X.C."/>
            <person name="Jiao Y.N."/>
            <person name="Eichler E.E."/>
            <person name="Li G.H."/>
            <person name="Liu X."/>
            <person name="Gao L.Z."/>
        </authorList>
    </citation>
    <scope>NUCLEOTIDE SEQUENCE [LARGE SCALE GENOMIC DNA]</scope>
    <source>
        <strain evidence="5">cv. GT1</strain>
        <tissue evidence="4">Leaf</tissue>
    </source>
</reference>
<organism evidence="4 5">
    <name type="scientific">Hevea brasiliensis</name>
    <name type="common">Para rubber tree</name>
    <name type="synonym">Siphonia brasiliensis</name>
    <dbReference type="NCBI Taxonomy" id="3981"/>
    <lineage>
        <taxon>Eukaryota</taxon>
        <taxon>Viridiplantae</taxon>
        <taxon>Streptophyta</taxon>
        <taxon>Embryophyta</taxon>
        <taxon>Tracheophyta</taxon>
        <taxon>Spermatophyta</taxon>
        <taxon>Magnoliopsida</taxon>
        <taxon>eudicotyledons</taxon>
        <taxon>Gunneridae</taxon>
        <taxon>Pentapetalae</taxon>
        <taxon>rosids</taxon>
        <taxon>fabids</taxon>
        <taxon>Malpighiales</taxon>
        <taxon>Euphorbiaceae</taxon>
        <taxon>Crotonoideae</taxon>
        <taxon>Micrandreae</taxon>
        <taxon>Hevea</taxon>
    </lineage>
</organism>
<dbReference type="InterPro" id="IPR023213">
    <property type="entry name" value="CAT-like_dom_sf"/>
</dbReference>
<dbReference type="PANTHER" id="PTHR31623:SF17">
    <property type="entry name" value="F21J9.9"/>
    <property type="match status" value="1"/>
</dbReference>
<dbReference type="Pfam" id="PF02458">
    <property type="entry name" value="Transferase"/>
    <property type="match status" value="1"/>
</dbReference>
<dbReference type="EMBL" id="JAAGAX010000014">
    <property type="protein sequence ID" value="KAF2292830.1"/>
    <property type="molecule type" value="Genomic_DNA"/>
</dbReference>
<proteinExistence type="inferred from homology"/>
<gene>
    <name evidence="4" type="ORF">GH714_029224</name>
</gene>
<evidence type="ECO:0000256" key="3">
    <source>
        <dbReference type="ARBA" id="ARBA00023315"/>
    </source>
</evidence>
<evidence type="ECO:0000256" key="2">
    <source>
        <dbReference type="ARBA" id="ARBA00022679"/>
    </source>
</evidence>
<evidence type="ECO:0000313" key="5">
    <source>
        <dbReference type="Proteomes" id="UP000467840"/>
    </source>
</evidence>
<sequence length="485" mass="54522">MSLVATPSVNKGLLGAIDSWGREVKPKGPALSLKGGCDRLCRREMEIEVRLISRELIKPSSPTPNHLRHLQLSFLDQIQVPVAMPFVLFYTKKETTKNNLARCNQAKKSLSEALTIFYPLAGRVKGNSYIDCNDEGALFVEAQANCQLSEILQNRNPSDSNKFLPLQPDEAKDLAAFFQITFFRCGGLAISFSMSHKLGDALSQFIFLNSWAAIARGITDIKIPPFGSATLFPPKNVSGFEPRMAIMKDNIVTKRFMFDLTTLAALRAKYTENGISPSRVEALANFIWSRFMAATHTKEKDNKLHMMLHAVNLRPRMEPPLSELHFGNICRIAIAEADMEAKDDECYGIVRRIREAMRNVNVEYVKKLKASDGHLNFLKERSKSVAKGEVVSFSFTSLCKFPVYEADFGWGKPVWVASARLIFKNLVIFLDNKEGQGIEAWINLKEADMAKFEIDKELLAHVSSTPKENSEFMFPALELDARSRL</sequence>
<evidence type="ECO:0000256" key="1">
    <source>
        <dbReference type="ARBA" id="ARBA00009861"/>
    </source>
</evidence>
<dbReference type="AlphaFoldDB" id="A0A6A6KUX8"/>
<keyword evidence="2" id="KW-0808">Transferase</keyword>